<keyword evidence="14" id="KW-1185">Reference proteome</keyword>
<feature type="binding site" evidence="9">
    <location>
        <position position="140"/>
    </location>
    <ligand>
        <name>4-amino-2-methyl-5-(diphosphooxymethyl)pyrimidine</name>
        <dbReference type="ChEBI" id="CHEBI:57841"/>
    </ligand>
</feature>
<feature type="binding site" evidence="9">
    <location>
        <position position="111"/>
    </location>
    <ligand>
        <name>4-amino-2-methyl-5-(diphosphooxymethyl)pyrimidine</name>
        <dbReference type="ChEBI" id="CHEBI:57841"/>
    </ligand>
</feature>
<feature type="binding site" evidence="9">
    <location>
        <position position="92"/>
    </location>
    <ligand>
        <name>Mg(2+)</name>
        <dbReference type="ChEBI" id="CHEBI:18420"/>
    </ligand>
</feature>
<evidence type="ECO:0000256" key="4">
    <source>
        <dbReference type="ARBA" id="ARBA00022842"/>
    </source>
</evidence>
<evidence type="ECO:0000259" key="12">
    <source>
        <dbReference type="Pfam" id="PF02581"/>
    </source>
</evidence>
<dbReference type="InterPro" id="IPR022998">
    <property type="entry name" value="ThiamineP_synth_TenI"/>
</dbReference>
<evidence type="ECO:0000256" key="3">
    <source>
        <dbReference type="ARBA" id="ARBA00022723"/>
    </source>
</evidence>
<evidence type="ECO:0000256" key="9">
    <source>
        <dbReference type="HAMAP-Rule" id="MF_00097"/>
    </source>
</evidence>
<gene>
    <name evidence="9" type="primary">thiE</name>
    <name evidence="13" type="ORF">KP77_12430</name>
</gene>
<comment type="pathway">
    <text evidence="1 9 11">Cofactor biosynthesis; thiamine diphosphate biosynthesis; thiamine phosphate from 4-amino-2-methyl-5-diphosphomethylpyrimidine and 4-methyl-5-(2-phosphoethyl)-thiazole: step 1/1.</text>
</comment>
<evidence type="ECO:0000256" key="10">
    <source>
        <dbReference type="RuleBase" id="RU003826"/>
    </source>
</evidence>
<feature type="domain" description="Thiamine phosphate synthase/TenI" evidence="12">
    <location>
        <begin position="7"/>
        <end position="192"/>
    </location>
</feature>
<evidence type="ECO:0000313" key="14">
    <source>
        <dbReference type="Proteomes" id="UP000031950"/>
    </source>
</evidence>
<dbReference type="GO" id="GO:0009228">
    <property type="term" value="P:thiamine biosynthetic process"/>
    <property type="evidence" value="ECO:0007669"/>
    <property type="project" value="UniProtKB-KW"/>
</dbReference>
<dbReference type="FunFam" id="3.20.20.70:FF:000096">
    <property type="entry name" value="Thiamine-phosphate synthase"/>
    <property type="match status" value="1"/>
</dbReference>
<dbReference type="EMBL" id="JXRQ01000015">
    <property type="protein sequence ID" value="KIL51731.1"/>
    <property type="molecule type" value="Genomic_DNA"/>
</dbReference>
<sequence>MFSKPSVYFILGTADAGRKDPLHILEKALEGGITHFQLREKGPGALTGQSLTEFAIQCQKLCGTWKVPFIVNDDVELACAISADGIHVGQEDADALTVKERMGKGMILGVSVHSIEEAEKAIRSGADYLGMGPVYGTKSKPDAKEPSGVTKILKVRERFPEMPVVGIGGITALNAGPVWDAGAKGVAVISAIAGANDVQMEVKRIMNSYKGERL</sequence>
<organism evidence="13 14">
    <name type="scientific">Jeotgalibacillus alimentarius</name>
    <dbReference type="NCBI Taxonomy" id="135826"/>
    <lineage>
        <taxon>Bacteria</taxon>
        <taxon>Bacillati</taxon>
        <taxon>Bacillota</taxon>
        <taxon>Bacilli</taxon>
        <taxon>Bacillales</taxon>
        <taxon>Caryophanaceae</taxon>
        <taxon>Jeotgalibacillus</taxon>
    </lineage>
</organism>
<dbReference type="STRING" id="135826.KP77_12430"/>
<name>A0A0C2W568_9BACL</name>
<evidence type="ECO:0000256" key="2">
    <source>
        <dbReference type="ARBA" id="ARBA00022679"/>
    </source>
</evidence>
<reference evidence="13 14" key="1">
    <citation type="submission" date="2015-01" db="EMBL/GenBank/DDBJ databases">
        <title>Genome sequence of Jeotgalibacillus alimentarius.</title>
        <authorList>
            <person name="Goh K.M."/>
            <person name="Chan K.-G."/>
            <person name="Yaakop A.S."/>
            <person name="Ee R."/>
            <person name="Gan H.M."/>
            <person name="Chan C.S."/>
        </authorList>
    </citation>
    <scope>NUCLEOTIDE SEQUENCE [LARGE SCALE GENOMIC DNA]</scope>
    <source>
        <strain evidence="13 14">YKJ-13</strain>
    </source>
</reference>
<feature type="binding site" evidence="9">
    <location>
        <position position="169"/>
    </location>
    <ligand>
        <name>2-[(2R,5Z)-2-carboxy-4-methylthiazol-5(2H)-ylidene]ethyl phosphate</name>
        <dbReference type="ChEBI" id="CHEBI:62899"/>
    </ligand>
</feature>
<dbReference type="UniPathway" id="UPA00060">
    <property type="reaction ID" value="UER00141"/>
</dbReference>
<evidence type="ECO:0000313" key="13">
    <source>
        <dbReference type="EMBL" id="KIL51731.1"/>
    </source>
</evidence>
<evidence type="ECO:0000256" key="5">
    <source>
        <dbReference type="ARBA" id="ARBA00022977"/>
    </source>
</evidence>
<dbReference type="InterPro" id="IPR013785">
    <property type="entry name" value="Aldolase_TIM"/>
</dbReference>
<feature type="binding site" evidence="9">
    <location>
        <begin position="37"/>
        <end position="41"/>
    </location>
    <ligand>
        <name>4-amino-2-methyl-5-(diphosphooxymethyl)pyrimidine</name>
        <dbReference type="ChEBI" id="CHEBI:57841"/>
    </ligand>
</feature>
<protein>
    <recommendedName>
        <fullName evidence="9">Thiamine-phosphate synthase</fullName>
        <shortName evidence="9">TP synthase</shortName>
        <shortName evidence="9">TPS</shortName>
        <ecNumber evidence="9">2.5.1.3</ecNumber>
    </recommendedName>
    <alternativeName>
        <fullName evidence="9">Thiamine-phosphate pyrophosphorylase</fullName>
        <shortName evidence="9">TMP pyrophosphorylase</shortName>
        <shortName evidence="9">TMP-PPase</shortName>
    </alternativeName>
</protein>
<dbReference type="InterPro" id="IPR036206">
    <property type="entry name" value="ThiamineP_synth_sf"/>
</dbReference>
<evidence type="ECO:0000256" key="6">
    <source>
        <dbReference type="ARBA" id="ARBA00047334"/>
    </source>
</evidence>
<evidence type="ECO:0000256" key="1">
    <source>
        <dbReference type="ARBA" id="ARBA00005165"/>
    </source>
</evidence>
<dbReference type="GO" id="GO:0000287">
    <property type="term" value="F:magnesium ion binding"/>
    <property type="evidence" value="ECO:0007669"/>
    <property type="project" value="UniProtKB-UniRule"/>
</dbReference>
<dbReference type="OrthoDB" id="9812206at2"/>
<dbReference type="Gene3D" id="3.20.20.70">
    <property type="entry name" value="Aldolase class I"/>
    <property type="match status" value="1"/>
</dbReference>
<comment type="caution">
    <text evidence="13">The sequence shown here is derived from an EMBL/GenBank/DDBJ whole genome shotgun (WGS) entry which is preliminary data.</text>
</comment>
<dbReference type="GO" id="GO:0004789">
    <property type="term" value="F:thiamine-phosphate diphosphorylase activity"/>
    <property type="evidence" value="ECO:0007669"/>
    <property type="project" value="UniProtKB-UniRule"/>
</dbReference>
<comment type="catalytic activity">
    <reaction evidence="6 9 10">
        <text>4-methyl-5-(2-phosphooxyethyl)-thiazole + 4-amino-2-methyl-5-(diphosphooxymethyl)pyrimidine + H(+) = thiamine phosphate + diphosphate</text>
        <dbReference type="Rhea" id="RHEA:22328"/>
        <dbReference type="ChEBI" id="CHEBI:15378"/>
        <dbReference type="ChEBI" id="CHEBI:33019"/>
        <dbReference type="ChEBI" id="CHEBI:37575"/>
        <dbReference type="ChEBI" id="CHEBI:57841"/>
        <dbReference type="ChEBI" id="CHEBI:58296"/>
        <dbReference type="EC" id="2.5.1.3"/>
    </reaction>
</comment>
<evidence type="ECO:0000256" key="7">
    <source>
        <dbReference type="ARBA" id="ARBA00047851"/>
    </source>
</evidence>
<dbReference type="Proteomes" id="UP000031950">
    <property type="component" value="Unassembled WGS sequence"/>
</dbReference>
<evidence type="ECO:0000256" key="11">
    <source>
        <dbReference type="RuleBase" id="RU004253"/>
    </source>
</evidence>
<feature type="binding site" evidence="9">
    <location>
        <begin position="137"/>
        <end position="139"/>
    </location>
    <ligand>
        <name>2-[(2R,5Z)-2-carboxy-4-methylthiazol-5(2H)-ylidene]ethyl phosphate</name>
        <dbReference type="ChEBI" id="CHEBI:62899"/>
    </ligand>
</feature>
<keyword evidence="3 9" id="KW-0479">Metal-binding</keyword>
<dbReference type="InterPro" id="IPR034291">
    <property type="entry name" value="TMP_synthase"/>
</dbReference>
<comment type="catalytic activity">
    <reaction evidence="8 9 10">
        <text>2-[(2R,5Z)-2-carboxy-4-methylthiazol-5(2H)-ylidene]ethyl phosphate + 4-amino-2-methyl-5-(diphosphooxymethyl)pyrimidine + 2 H(+) = thiamine phosphate + CO2 + diphosphate</text>
        <dbReference type="Rhea" id="RHEA:47844"/>
        <dbReference type="ChEBI" id="CHEBI:15378"/>
        <dbReference type="ChEBI" id="CHEBI:16526"/>
        <dbReference type="ChEBI" id="CHEBI:33019"/>
        <dbReference type="ChEBI" id="CHEBI:37575"/>
        <dbReference type="ChEBI" id="CHEBI:57841"/>
        <dbReference type="ChEBI" id="CHEBI:62899"/>
        <dbReference type="EC" id="2.5.1.3"/>
    </reaction>
</comment>
<feature type="binding site" evidence="9">
    <location>
        <position position="73"/>
    </location>
    <ligand>
        <name>Mg(2+)</name>
        <dbReference type="ChEBI" id="CHEBI:18420"/>
    </ligand>
</feature>
<dbReference type="PATRIC" id="fig|135826.4.peg.1238"/>
<keyword evidence="2 9" id="KW-0808">Transferase</keyword>
<dbReference type="RefSeq" id="WP_041121805.1">
    <property type="nucleotide sequence ID" value="NZ_JXRQ01000015.1"/>
</dbReference>
<dbReference type="SUPFAM" id="SSF51391">
    <property type="entry name" value="Thiamin phosphate synthase"/>
    <property type="match status" value="1"/>
</dbReference>
<dbReference type="PANTHER" id="PTHR20857:SF15">
    <property type="entry name" value="THIAMINE-PHOSPHATE SYNTHASE"/>
    <property type="match status" value="1"/>
</dbReference>
<feature type="binding site" evidence="9">
    <location>
        <position position="72"/>
    </location>
    <ligand>
        <name>4-amino-2-methyl-5-(diphosphooxymethyl)pyrimidine</name>
        <dbReference type="ChEBI" id="CHEBI:57841"/>
    </ligand>
</feature>
<feature type="binding site" evidence="9">
    <location>
        <begin position="189"/>
        <end position="190"/>
    </location>
    <ligand>
        <name>2-[(2R,5Z)-2-carboxy-4-methylthiazol-5(2H)-ylidene]ethyl phosphate</name>
        <dbReference type="ChEBI" id="CHEBI:62899"/>
    </ligand>
</feature>
<dbReference type="GO" id="GO:0005737">
    <property type="term" value="C:cytoplasm"/>
    <property type="evidence" value="ECO:0007669"/>
    <property type="project" value="TreeGrafter"/>
</dbReference>
<dbReference type="PANTHER" id="PTHR20857">
    <property type="entry name" value="THIAMINE-PHOSPHATE PYROPHOSPHORYLASE"/>
    <property type="match status" value="1"/>
</dbReference>
<comment type="similarity">
    <text evidence="9 10">Belongs to the thiamine-phosphate synthase family.</text>
</comment>
<dbReference type="NCBIfam" id="TIGR00693">
    <property type="entry name" value="thiE"/>
    <property type="match status" value="1"/>
</dbReference>
<evidence type="ECO:0000256" key="8">
    <source>
        <dbReference type="ARBA" id="ARBA00047883"/>
    </source>
</evidence>
<dbReference type="CDD" id="cd00564">
    <property type="entry name" value="TMP_TenI"/>
    <property type="match status" value="1"/>
</dbReference>
<comment type="function">
    <text evidence="9">Condenses 4-methyl-5-(beta-hydroxyethyl)thiazole monophosphate (THZ-P) and 2-methyl-4-amino-5-hydroxymethyl pyrimidine pyrophosphate (HMP-PP) to form thiamine monophosphate (TMP).</text>
</comment>
<accession>A0A0C2W568</accession>
<keyword evidence="5 9" id="KW-0784">Thiamine biosynthesis</keyword>
<comment type="cofactor">
    <cofactor evidence="9">
        <name>Mg(2+)</name>
        <dbReference type="ChEBI" id="CHEBI:18420"/>
    </cofactor>
    <text evidence="9">Binds 1 Mg(2+) ion per subunit.</text>
</comment>
<proteinExistence type="inferred from homology"/>
<dbReference type="Pfam" id="PF02581">
    <property type="entry name" value="TMP-TENI"/>
    <property type="match status" value="1"/>
</dbReference>
<dbReference type="GO" id="GO:0009229">
    <property type="term" value="P:thiamine diphosphate biosynthetic process"/>
    <property type="evidence" value="ECO:0007669"/>
    <property type="project" value="UniProtKB-UniRule"/>
</dbReference>
<keyword evidence="4 9" id="KW-0460">Magnesium</keyword>
<dbReference type="EC" id="2.5.1.3" evidence="9"/>
<comment type="catalytic activity">
    <reaction evidence="7 9 10">
        <text>2-(2-carboxy-4-methylthiazol-5-yl)ethyl phosphate + 4-amino-2-methyl-5-(diphosphooxymethyl)pyrimidine + 2 H(+) = thiamine phosphate + CO2 + diphosphate</text>
        <dbReference type="Rhea" id="RHEA:47848"/>
        <dbReference type="ChEBI" id="CHEBI:15378"/>
        <dbReference type="ChEBI" id="CHEBI:16526"/>
        <dbReference type="ChEBI" id="CHEBI:33019"/>
        <dbReference type="ChEBI" id="CHEBI:37575"/>
        <dbReference type="ChEBI" id="CHEBI:57841"/>
        <dbReference type="ChEBI" id="CHEBI:62890"/>
        <dbReference type="EC" id="2.5.1.3"/>
    </reaction>
</comment>
<dbReference type="AlphaFoldDB" id="A0A0C2W568"/>
<dbReference type="HAMAP" id="MF_00097">
    <property type="entry name" value="TMP_synthase"/>
    <property type="match status" value="1"/>
</dbReference>